<dbReference type="RefSeq" id="WP_146684531.1">
    <property type="nucleotide sequence ID" value="NZ_CP019646.1"/>
</dbReference>
<dbReference type="Gene3D" id="3.20.20.80">
    <property type="entry name" value="Glycosidases"/>
    <property type="match status" value="1"/>
</dbReference>
<evidence type="ECO:0000313" key="3">
    <source>
        <dbReference type="Proteomes" id="UP000188181"/>
    </source>
</evidence>
<feature type="signal peptide" evidence="1">
    <location>
        <begin position="1"/>
        <end position="21"/>
    </location>
</feature>
<dbReference type="STRING" id="1851148.SMSP2_02710"/>
<name>A0A1Q2MIY4_9BACT</name>
<evidence type="ECO:0008006" key="4">
    <source>
        <dbReference type="Google" id="ProtNLM"/>
    </source>
</evidence>
<sequence precursor="true">MRNFLKLFVLAALCCSSVLQAAGSLQRGTEIRRRIESVKSITYYKGEWSWADFDLADFKDTLAQMRQTGANTVWLVLPWIDFQPQALPEPLWNEEAVKNLTAAVTAADDCGMDVILPLCYLGTGWSPEGIDPCIWTVDASMYGAFKSYSRELVGKLIRSGNDNMIFLLYGEGCYPYISSLRDYDVTVESFKAWCRKNNSSIDYWNKRWGTEYSWDNLLPFKGGTSDPRDANAWTDYWRWSSDVVRAAHGGLARELRGVIKGKAIIGYHDDAIISKDWGLGATPIPEDNPYQFLSFAHYYTEQEFGSLDKFISETNTIISTFRQAYPQMPLGIFETGLCVHQSDIDSQAKVVEEMAGIANKKNVGINIWMWQDHETGDDCQRTFGLLYPDGREKPAYTVLKKAWK</sequence>
<evidence type="ECO:0000313" key="2">
    <source>
        <dbReference type="EMBL" id="AQQ72327.1"/>
    </source>
</evidence>
<keyword evidence="1" id="KW-0732">Signal</keyword>
<dbReference type="AlphaFoldDB" id="A0A1Q2MIY4"/>
<dbReference type="KEGG" id="pbas:SMSP2_02710"/>
<dbReference type="OrthoDB" id="9800974at2"/>
<keyword evidence="3" id="KW-1185">Reference proteome</keyword>
<dbReference type="InterPro" id="IPR017853">
    <property type="entry name" value="GH"/>
</dbReference>
<accession>A0A1Q2MIY4</accession>
<dbReference type="SUPFAM" id="SSF51445">
    <property type="entry name" value="(Trans)glycosidases"/>
    <property type="match status" value="1"/>
</dbReference>
<reference evidence="3" key="1">
    <citation type="submission" date="2017-02" db="EMBL/GenBank/DDBJ databases">
        <title>Comparative genomics and description of representatives of a novel lineage of planctomycetes thriving in anoxic sediments.</title>
        <authorList>
            <person name="Spring S."/>
            <person name="Bunk B."/>
            <person name="Sproer C."/>
        </authorList>
    </citation>
    <scope>NUCLEOTIDE SEQUENCE [LARGE SCALE GENOMIC DNA]</scope>
    <source>
        <strain evidence="3">SM-Chi-D1</strain>
    </source>
</reference>
<feature type="chain" id="PRO_5013270097" description="Endo-beta-mannanase" evidence="1">
    <location>
        <begin position="22"/>
        <end position="404"/>
    </location>
</feature>
<proteinExistence type="predicted"/>
<gene>
    <name evidence="2" type="ORF">SMSP2_02710</name>
</gene>
<dbReference type="Proteomes" id="UP000188181">
    <property type="component" value="Chromosome"/>
</dbReference>
<organism evidence="2 3">
    <name type="scientific">Limihaloglobus sulfuriphilus</name>
    <dbReference type="NCBI Taxonomy" id="1851148"/>
    <lineage>
        <taxon>Bacteria</taxon>
        <taxon>Pseudomonadati</taxon>
        <taxon>Planctomycetota</taxon>
        <taxon>Phycisphaerae</taxon>
        <taxon>Sedimentisphaerales</taxon>
        <taxon>Sedimentisphaeraceae</taxon>
        <taxon>Limihaloglobus</taxon>
    </lineage>
</organism>
<protein>
    <recommendedName>
        <fullName evidence="4">Endo-beta-mannanase</fullName>
    </recommendedName>
</protein>
<dbReference type="EMBL" id="CP019646">
    <property type="protein sequence ID" value="AQQ72327.1"/>
    <property type="molecule type" value="Genomic_DNA"/>
</dbReference>
<evidence type="ECO:0000256" key="1">
    <source>
        <dbReference type="SAM" id="SignalP"/>
    </source>
</evidence>